<dbReference type="CDD" id="cd01584">
    <property type="entry name" value="AcnA_Mitochondrial"/>
    <property type="match status" value="1"/>
</dbReference>
<dbReference type="InterPro" id="IPR000573">
    <property type="entry name" value="AconitaseA/IPMdHydase_ssu_swvl"/>
</dbReference>
<evidence type="ECO:0000256" key="4">
    <source>
        <dbReference type="ARBA" id="ARBA00012926"/>
    </source>
</evidence>
<gene>
    <name evidence="18" type="ORF">F0145_01820</name>
</gene>
<evidence type="ECO:0000259" key="17">
    <source>
        <dbReference type="Pfam" id="PF00694"/>
    </source>
</evidence>
<dbReference type="GO" id="GO:0005829">
    <property type="term" value="C:cytosol"/>
    <property type="evidence" value="ECO:0007669"/>
    <property type="project" value="TreeGrafter"/>
</dbReference>
<dbReference type="PROSITE" id="PS00450">
    <property type="entry name" value="ACONITASE_1"/>
    <property type="match status" value="1"/>
</dbReference>
<dbReference type="InterPro" id="IPR006248">
    <property type="entry name" value="Aconitase_mito-like"/>
</dbReference>
<proteinExistence type="inferred from homology"/>
<keyword evidence="6" id="KW-0816">Tricarboxylic acid cycle</keyword>
<keyword evidence="8" id="KW-0809">Transit peptide</keyword>
<dbReference type="InterPro" id="IPR001030">
    <property type="entry name" value="Acoase/IPM_deHydtase_lsu_aba"/>
</dbReference>
<dbReference type="SUPFAM" id="SSF53732">
    <property type="entry name" value="Aconitase iron-sulfur domain"/>
    <property type="match status" value="1"/>
</dbReference>
<dbReference type="InterPro" id="IPR015931">
    <property type="entry name" value="Acnase/IPM_dHydase_lsu_aba_1/3"/>
</dbReference>
<dbReference type="FunFam" id="3.20.19.10:FF:000002">
    <property type="entry name" value="Aconitate hydratase, mitochondrial"/>
    <property type="match status" value="1"/>
</dbReference>
<evidence type="ECO:0000313" key="18">
    <source>
        <dbReference type="EMBL" id="KAA5549354.1"/>
    </source>
</evidence>
<evidence type="ECO:0000256" key="10">
    <source>
        <dbReference type="ARBA" id="ARBA00023014"/>
    </source>
</evidence>
<evidence type="ECO:0000256" key="2">
    <source>
        <dbReference type="ARBA" id="ARBA00004717"/>
    </source>
</evidence>
<dbReference type="InterPro" id="IPR036008">
    <property type="entry name" value="Aconitase_4Fe-4S_dom"/>
</dbReference>
<name>A0A5M6DPG3_9BACT</name>
<evidence type="ECO:0000256" key="13">
    <source>
        <dbReference type="ARBA" id="ARBA00029682"/>
    </source>
</evidence>
<evidence type="ECO:0000256" key="3">
    <source>
        <dbReference type="ARBA" id="ARBA00007185"/>
    </source>
</evidence>
<feature type="domain" description="Aconitase/3-isopropylmalate dehydratase large subunit alpha/beta/alpha" evidence="16">
    <location>
        <begin position="34"/>
        <end position="477"/>
    </location>
</feature>
<dbReference type="FunFam" id="3.30.499.10:FF:000003">
    <property type="entry name" value="Aconitate hydratase, mitochondrial"/>
    <property type="match status" value="1"/>
</dbReference>
<dbReference type="NCBIfam" id="NF005558">
    <property type="entry name" value="PRK07229.1"/>
    <property type="match status" value="1"/>
</dbReference>
<dbReference type="RefSeq" id="WP_150086350.1">
    <property type="nucleotide sequence ID" value="NZ_VWSF01000001.1"/>
</dbReference>
<evidence type="ECO:0000256" key="6">
    <source>
        <dbReference type="ARBA" id="ARBA00022532"/>
    </source>
</evidence>
<dbReference type="Gene3D" id="3.30.499.10">
    <property type="entry name" value="Aconitase, domain 3"/>
    <property type="match status" value="2"/>
</dbReference>
<dbReference type="Gene3D" id="3.40.1060.10">
    <property type="entry name" value="Aconitase, Domain 2"/>
    <property type="match status" value="1"/>
</dbReference>
<organism evidence="18 19">
    <name type="scientific">Adhaeribacter rhizoryzae</name>
    <dbReference type="NCBI Taxonomy" id="2607907"/>
    <lineage>
        <taxon>Bacteria</taxon>
        <taxon>Pseudomonadati</taxon>
        <taxon>Bacteroidota</taxon>
        <taxon>Cytophagia</taxon>
        <taxon>Cytophagales</taxon>
        <taxon>Hymenobacteraceae</taxon>
        <taxon>Adhaeribacter</taxon>
    </lineage>
</organism>
<dbReference type="FunFam" id="3.30.499.10:FF:000004">
    <property type="entry name" value="Aconitate hydratase, mitochondrial"/>
    <property type="match status" value="1"/>
</dbReference>
<dbReference type="PROSITE" id="PS01244">
    <property type="entry name" value="ACONITASE_2"/>
    <property type="match status" value="1"/>
</dbReference>
<evidence type="ECO:0000256" key="1">
    <source>
        <dbReference type="ARBA" id="ARBA00001966"/>
    </source>
</evidence>
<evidence type="ECO:0000256" key="11">
    <source>
        <dbReference type="ARBA" id="ARBA00023239"/>
    </source>
</evidence>
<evidence type="ECO:0000256" key="14">
    <source>
        <dbReference type="ARBA" id="ARBA00031081"/>
    </source>
</evidence>
<dbReference type="InterPro" id="IPR018136">
    <property type="entry name" value="Aconitase_4Fe-4S_BS"/>
</dbReference>
<accession>A0A5M6DPG3</accession>
<sequence length="768" mass="82176">MAFDIEMIKTVYAGLGARIAAARTAVGRPLTQTEKILYAHLYNGNATQAFERGKSYVDFAPDRVAMQDATAQMALLQFMQAGKPQAAVPSTVHCDHLIQARDGANEDLEVAVTENKEVYDFLASVSNKYGIGFWKPGAGIIHQVVLENYAFPGGMMIGTDSHTPNAGGLGMIAIGVGGADAVDVMAGMAWELKFPKVIGVKLTGRMSGWTSPKDVILKVAGILTVKGGTGAIVEYFGEGANSMSCTGKATICNMGAEIGATTSVFAYDGKMRDYLVGTERADIADLADQVAEHLRADDEVYADPAAFYDQLIEINLSELEPHVNGPFTPDAAWPISQFAAAVKEHDWPAKLEVGLIGSCTNSSYEDITRAASIASQAVEKGLAVNAEFTVTPGSELVRYTVQRDGLLDTFAEMGGVVLANACGPCIGQWARHTDDPKRRNSIITSFNRNFAKRNDGNPNTHAFVASPEIVTAFAIAGDLTFNPLTDTLVNKNGEAVKLDEPRGVELPVNGFAVEDAGYVAPAEEGSQVNVIVDPQSDRLQLLEGFQPWNGNDYKGLRLLIKAQGKCTTDHISMAGPWLKYRGHLDNISNNMLIGATNAFNGETNSVKNHTVQGTPYQEVPTVARALKAAGIGSIVVGDENYGEGSSREHAAMEPRHLGVKVVLVKSFARIHETNLKKQGMLALTFANKADYDAIQEDDLIDVVGLSGFAPGKSLQVVLHHADGSTHTFEVNHTYNEGQIGWFRAGSALNLIRIQGAATQANQVSGQKA</sequence>
<dbReference type="SUPFAM" id="SSF52016">
    <property type="entry name" value="LeuD/IlvD-like"/>
    <property type="match status" value="1"/>
</dbReference>
<dbReference type="EMBL" id="VWSF01000001">
    <property type="protein sequence ID" value="KAA5549354.1"/>
    <property type="molecule type" value="Genomic_DNA"/>
</dbReference>
<dbReference type="Gene3D" id="3.20.19.10">
    <property type="entry name" value="Aconitase, domain 4"/>
    <property type="match status" value="1"/>
</dbReference>
<evidence type="ECO:0000259" key="16">
    <source>
        <dbReference type="Pfam" id="PF00330"/>
    </source>
</evidence>
<feature type="domain" description="Aconitase A/isopropylmalate dehydratase small subunit swivel" evidence="17">
    <location>
        <begin position="558"/>
        <end position="687"/>
    </location>
</feature>
<protein>
    <recommendedName>
        <fullName evidence="5">Aconitate hydratase A</fullName>
        <ecNumber evidence="4">4.2.1.3</ecNumber>
    </recommendedName>
    <alternativeName>
        <fullName evidence="13">Citrate hydro-lyase</fullName>
    </alternativeName>
    <alternativeName>
        <fullName evidence="15">Iron-responsive protein-like</fullName>
    </alternativeName>
    <alternativeName>
        <fullName evidence="14">RNA-binding protein</fullName>
    </alternativeName>
</protein>
<dbReference type="GO" id="GO:0051539">
    <property type="term" value="F:4 iron, 4 sulfur cluster binding"/>
    <property type="evidence" value="ECO:0007669"/>
    <property type="project" value="InterPro"/>
</dbReference>
<reference evidence="18 19" key="1">
    <citation type="submission" date="2019-09" db="EMBL/GenBank/DDBJ databases">
        <title>Genome sequence and assembly of Adhaeribacter sp.</title>
        <authorList>
            <person name="Chhetri G."/>
        </authorList>
    </citation>
    <scope>NUCLEOTIDE SEQUENCE [LARGE SCALE GENOMIC DNA]</scope>
    <source>
        <strain evidence="18 19">DK36</strain>
    </source>
</reference>
<keyword evidence="11 18" id="KW-0456">Lyase</keyword>
<comment type="caution">
    <text evidence="18">The sequence shown here is derived from an EMBL/GenBank/DDBJ whole genome shotgun (WGS) entry which is preliminary data.</text>
</comment>
<evidence type="ECO:0000256" key="8">
    <source>
        <dbReference type="ARBA" id="ARBA00022946"/>
    </source>
</evidence>
<dbReference type="GO" id="GO:0006099">
    <property type="term" value="P:tricarboxylic acid cycle"/>
    <property type="evidence" value="ECO:0007669"/>
    <property type="project" value="UniProtKB-UniPathway"/>
</dbReference>
<comment type="pathway">
    <text evidence="2">Carbohydrate metabolism; tricarboxylic acid cycle; isocitrate from oxaloacetate: step 2/2.</text>
</comment>
<dbReference type="EC" id="4.2.1.3" evidence="4"/>
<dbReference type="Pfam" id="PF00330">
    <property type="entry name" value="Aconitase"/>
    <property type="match status" value="1"/>
</dbReference>
<evidence type="ECO:0000256" key="12">
    <source>
        <dbReference type="ARBA" id="ARBA00023501"/>
    </source>
</evidence>
<evidence type="ECO:0000256" key="9">
    <source>
        <dbReference type="ARBA" id="ARBA00023004"/>
    </source>
</evidence>
<dbReference type="GO" id="GO:0046872">
    <property type="term" value="F:metal ion binding"/>
    <property type="evidence" value="ECO:0007669"/>
    <property type="project" value="UniProtKB-KW"/>
</dbReference>
<dbReference type="FunFam" id="3.40.1060.10:FF:000001">
    <property type="entry name" value="Aconitate hydratase, mitochondrial"/>
    <property type="match status" value="1"/>
</dbReference>
<dbReference type="InterPro" id="IPR050926">
    <property type="entry name" value="Aconitase/IPM_isomerase"/>
</dbReference>
<evidence type="ECO:0000313" key="19">
    <source>
        <dbReference type="Proteomes" id="UP000323426"/>
    </source>
</evidence>
<comment type="similarity">
    <text evidence="3">Belongs to the aconitase/IPM isomerase family.</text>
</comment>
<dbReference type="GO" id="GO:0003994">
    <property type="term" value="F:aconitate hydratase activity"/>
    <property type="evidence" value="ECO:0007669"/>
    <property type="project" value="UniProtKB-EC"/>
</dbReference>
<keyword evidence="7" id="KW-0479">Metal-binding</keyword>
<dbReference type="AlphaFoldDB" id="A0A5M6DPG3"/>
<evidence type="ECO:0000256" key="7">
    <source>
        <dbReference type="ARBA" id="ARBA00022723"/>
    </source>
</evidence>
<dbReference type="Pfam" id="PF00694">
    <property type="entry name" value="Aconitase_C"/>
    <property type="match status" value="1"/>
</dbReference>
<evidence type="ECO:0000256" key="15">
    <source>
        <dbReference type="ARBA" id="ARBA00031977"/>
    </source>
</evidence>
<evidence type="ECO:0000256" key="5">
    <source>
        <dbReference type="ARBA" id="ARBA00019378"/>
    </source>
</evidence>
<dbReference type="UniPathway" id="UPA00223">
    <property type="reaction ID" value="UER00718"/>
</dbReference>
<dbReference type="PANTHER" id="PTHR43160:SF3">
    <property type="entry name" value="ACONITATE HYDRATASE, MITOCHONDRIAL"/>
    <property type="match status" value="1"/>
</dbReference>
<dbReference type="PANTHER" id="PTHR43160">
    <property type="entry name" value="ACONITATE HYDRATASE B"/>
    <property type="match status" value="1"/>
</dbReference>
<dbReference type="InterPro" id="IPR015932">
    <property type="entry name" value="Aconitase_dom2"/>
</dbReference>
<keyword evidence="19" id="KW-1185">Reference proteome</keyword>
<dbReference type="InterPro" id="IPR015928">
    <property type="entry name" value="Aconitase/3IPM_dehydase_swvl"/>
</dbReference>
<keyword evidence="10" id="KW-0411">Iron-sulfur</keyword>
<comment type="catalytic activity">
    <reaction evidence="12">
        <text>citrate = D-threo-isocitrate</text>
        <dbReference type="Rhea" id="RHEA:10336"/>
        <dbReference type="ChEBI" id="CHEBI:15562"/>
        <dbReference type="ChEBI" id="CHEBI:16947"/>
        <dbReference type="EC" id="4.2.1.3"/>
    </reaction>
</comment>
<dbReference type="PRINTS" id="PR00415">
    <property type="entry name" value="ACONITASE"/>
</dbReference>
<dbReference type="Proteomes" id="UP000323426">
    <property type="component" value="Unassembled WGS sequence"/>
</dbReference>
<comment type="cofactor">
    <cofactor evidence="1">
        <name>[4Fe-4S] cluster</name>
        <dbReference type="ChEBI" id="CHEBI:49883"/>
    </cofactor>
</comment>
<dbReference type="NCBIfam" id="TIGR01340">
    <property type="entry name" value="aconitase_mito"/>
    <property type="match status" value="1"/>
</dbReference>
<keyword evidence="9" id="KW-0408">Iron</keyword>